<dbReference type="AlphaFoldDB" id="A0A840AMX9"/>
<dbReference type="Proteomes" id="UP000553963">
    <property type="component" value="Unassembled WGS sequence"/>
</dbReference>
<feature type="region of interest" description="Disordered" evidence="1">
    <location>
        <begin position="84"/>
        <end position="110"/>
    </location>
</feature>
<accession>A0A840AMX9</accession>
<organism evidence="2 3">
    <name type="scientific">Kaistia hirudinis</name>
    <dbReference type="NCBI Taxonomy" id="1293440"/>
    <lineage>
        <taxon>Bacteria</taxon>
        <taxon>Pseudomonadati</taxon>
        <taxon>Pseudomonadota</taxon>
        <taxon>Alphaproteobacteria</taxon>
        <taxon>Hyphomicrobiales</taxon>
        <taxon>Kaistiaceae</taxon>
        <taxon>Kaistia</taxon>
    </lineage>
</organism>
<dbReference type="EMBL" id="JACIDS010000001">
    <property type="protein sequence ID" value="MBB3929875.1"/>
    <property type="molecule type" value="Genomic_DNA"/>
</dbReference>
<evidence type="ECO:0000313" key="2">
    <source>
        <dbReference type="EMBL" id="MBB3929875.1"/>
    </source>
</evidence>
<evidence type="ECO:0000313" key="3">
    <source>
        <dbReference type="Proteomes" id="UP000553963"/>
    </source>
</evidence>
<dbReference type="RefSeq" id="WP_183397487.1">
    <property type="nucleotide sequence ID" value="NZ_JACIDS010000001.1"/>
</dbReference>
<comment type="caution">
    <text evidence="2">The sequence shown here is derived from an EMBL/GenBank/DDBJ whole genome shotgun (WGS) entry which is preliminary data.</text>
</comment>
<evidence type="ECO:0000256" key="1">
    <source>
        <dbReference type="SAM" id="MobiDB-lite"/>
    </source>
</evidence>
<keyword evidence="3" id="KW-1185">Reference proteome</keyword>
<protein>
    <submittedName>
        <fullName evidence="2">Uncharacterized protein</fullName>
    </submittedName>
</protein>
<proteinExistence type="predicted"/>
<reference evidence="2 3" key="1">
    <citation type="submission" date="2020-08" db="EMBL/GenBank/DDBJ databases">
        <title>Genomic Encyclopedia of Type Strains, Phase IV (KMG-IV): sequencing the most valuable type-strain genomes for metagenomic binning, comparative biology and taxonomic classification.</title>
        <authorList>
            <person name="Goeker M."/>
        </authorList>
    </citation>
    <scope>NUCLEOTIDE SEQUENCE [LARGE SCALE GENOMIC DNA]</scope>
    <source>
        <strain evidence="2 3">DSM 25966</strain>
    </source>
</reference>
<sequence>MRYIARVCREIAHGNPTLVRAFLYGSAGGERFRTMTTSDQKPSISSRTLRIGSCLAAGAMMLSHLNRSALTRYDDLLHDLARFHPHQNAPARRADRPLRKRPVADSRTYR</sequence>
<feature type="compositionally biased region" description="Basic and acidic residues" evidence="1">
    <location>
        <begin position="92"/>
        <end position="110"/>
    </location>
</feature>
<name>A0A840AMX9_9HYPH</name>
<gene>
    <name evidence="2" type="ORF">GGR25_000894</name>
</gene>